<evidence type="ECO:0000313" key="3">
    <source>
        <dbReference type="Proteomes" id="UP000759131"/>
    </source>
</evidence>
<feature type="transmembrane region" description="Helical" evidence="1">
    <location>
        <begin position="118"/>
        <end position="141"/>
    </location>
</feature>
<organism evidence="2">
    <name type="scientific">Medioppia subpectinata</name>
    <dbReference type="NCBI Taxonomy" id="1979941"/>
    <lineage>
        <taxon>Eukaryota</taxon>
        <taxon>Metazoa</taxon>
        <taxon>Ecdysozoa</taxon>
        <taxon>Arthropoda</taxon>
        <taxon>Chelicerata</taxon>
        <taxon>Arachnida</taxon>
        <taxon>Acari</taxon>
        <taxon>Acariformes</taxon>
        <taxon>Sarcoptiformes</taxon>
        <taxon>Oribatida</taxon>
        <taxon>Brachypylina</taxon>
        <taxon>Oppioidea</taxon>
        <taxon>Oppiidae</taxon>
        <taxon>Medioppia</taxon>
    </lineage>
</organism>
<accession>A0A7R9Q899</accession>
<feature type="transmembrane region" description="Helical" evidence="1">
    <location>
        <begin position="43"/>
        <end position="62"/>
    </location>
</feature>
<dbReference type="EMBL" id="OC873063">
    <property type="protein sequence ID" value="CAD7636128.1"/>
    <property type="molecule type" value="Genomic_DNA"/>
</dbReference>
<dbReference type="AlphaFoldDB" id="A0A7R9Q899"/>
<feature type="transmembrane region" description="Helical" evidence="1">
    <location>
        <begin position="6"/>
        <end position="23"/>
    </location>
</feature>
<keyword evidence="3" id="KW-1185">Reference proteome</keyword>
<feature type="non-terminal residue" evidence="2">
    <location>
        <position position="1"/>
    </location>
</feature>
<protein>
    <submittedName>
        <fullName evidence="2">Uncharacterized protein</fullName>
    </submittedName>
</protein>
<keyword evidence="1" id="KW-0812">Transmembrane</keyword>
<evidence type="ECO:0000256" key="1">
    <source>
        <dbReference type="SAM" id="Phobius"/>
    </source>
</evidence>
<keyword evidence="1" id="KW-1133">Transmembrane helix</keyword>
<feature type="transmembrane region" description="Helical" evidence="1">
    <location>
        <begin position="68"/>
        <end position="85"/>
    </location>
</feature>
<reference evidence="2" key="1">
    <citation type="submission" date="2020-11" db="EMBL/GenBank/DDBJ databases">
        <authorList>
            <person name="Tran Van P."/>
        </authorList>
    </citation>
    <scope>NUCLEOTIDE SEQUENCE</scope>
</reference>
<keyword evidence="1" id="KW-0472">Membrane</keyword>
<proteinExistence type="predicted"/>
<evidence type="ECO:0000313" key="2">
    <source>
        <dbReference type="EMBL" id="CAD7636128.1"/>
    </source>
</evidence>
<gene>
    <name evidence="2" type="ORF">OSB1V03_LOCUS16517</name>
</gene>
<feature type="transmembrane region" description="Helical" evidence="1">
    <location>
        <begin position="92"/>
        <end position="112"/>
    </location>
</feature>
<dbReference type="Proteomes" id="UP000759131">
    <property type="component" value="Unassembled WGS sequence"/>
</dbReference>
<sequence length="186" mass="20349">MEVLYVLFTILCIYIIVVSSIALSDTETYTKEDKDIKEEAKTLLATGVIGLILTVIGLAGIVKENKCIVIVVLVLTIVGVMTNFATNDYGAAAWNILCAALTACNQNTLTFVKIVMEVLYVLFTILCICVIVMSSITLYYIETGTKGDLNNVGDIINDGFKVLVIGGMSLFSSEIFRQQHNITMEQ</sequence>
<dbReference type="EMBL" id="CAJPIZ010018488">
    <property type="protein sequence ID" value="CAG2116558.1"/>
    <property type="molecule type" value="Genomic_DNA"/>
</dbReference>
<name>A0A7R9Q899_9ACAR</name>